<protein>
    <submittedName>
        <fullName evidence="1">Uncharacterized protein</fullName>
    </submittedName>
</protein>
<sequence>MKDKLFTLLETLGYDVHEQGSFTSSEEYPDHFFTVWNVDTPPLDHYDNKESGYVWYFTINFYSIDPRMTVDILLKAKELLIANGWIVSGKGHDVYSDSKNHSGRSIEAIFIEKEIN</sequence>
<name>A0A8S5UE22_9CAUD</name>
<evidence type="ECO:0000313" key="1">
    <source>
        <dbReference type="EMBL" id="DAF92675.1"/>
    </source>
</evidence>
<reference evidence="1" key="1">
    <citation type="journal article" date="2021" name="Proc. Natl. Acad. Sci. U.S.A.">
        <title>A Catalog of Tens of Thousands of Viruses from Human Metagenomes Reveals Hidden Associations with Chronic Diseases.</title>
        <authorList>
            <person name="Tisza M.J."/>
            <person name="Buck C.B."/>
        </authorList>
    </citation>
    <scope>NUCLEOTIDE SEQUENCE</scope>
    <source>
        <strain evidence="1">Ct1AP5</strain>
    </source>
</reference>
<accession>A0A8S5UE22</accession>
<organism evidence="1">
    <name type="scientific">Myoviridae sp. ct1AP5</name>
    <dbReference type="NCBI Taxonomy" id="2825017"/>
    <lineage>
        <taxon>Viruses</taxon>
        <taxon>Duplodnaviria</taxon>
        <taxon>Heunggongvirae</taxon>
        <taxon>Uroviricota</taxon>
        <taxon>Caudoviricetes</taxon>
    </lineage>
</organism>
<dbReference type="EMBL" id="BK016070">
    <property type="protein sequence ID" value="DAF92675.1"/>
    <property type="molecule type" value="Genomic_DNA"/>
</dbReference>
<proteinExistence type="predicted"/>